<evidence type="ECO:0000313" key="3">
    <source>
        <dbReference type="Proteomes" id="UP001177023"/>
    </source>
</evidence>
<gene>
    <name evidence="2" type="ORF">MSPICULIGERA_LOCUS18908</name>
</gene>
<feature type="non-terminal residue" evidence="2">
    <location>
        <position position="96"/>
    </location>
</feature>
<comment type="caution">
    <text evidence="2">The sequence shown here is derived from an EMBL/GenBank/DDBJ whole genome shotgun (WGS) entry which is preliminary data.</text>
</comment>
<accession>A0AA36D6I3</accession>
<proteinExistence type="predicted"/>
<name>A0AA36D6I3_9BILA</name>
<reference evidence="2" key="1">
    <citation type="submission" date="2023-06" db="EMBL/GenBank/DDBJ databases">
        <authorList>
            <person name="Delattre M."/>
        </authorList>
    </citation>
    <scope>NUCLEOTIDE SEQUENCE</scope>
    <source>
        <strain evidence="2">AF72</strain>
    </source>
</reference>
<evidence type="ECO:0000256" key="1">
    <source>
        <dbReference type="SAM" id="MobiDB-lite"/>
    </source>
</evidence>
<dbReference type="EMBL" id="CATQJA010002662">
    <property type="protein sequence ID" value="CAJ0580719.1"/>
    <property type="molecule type" value="Genomic_DNA"/>
</dbReference>
<dbReference type="Proteomes" id="UP001177023">
    <property type="component" value="Unassembled WGS sequence"/>
</dbReference>
<protein>
    <submittedName>
        <fullName evidence="2">Uncharacterized protein</fullName>
    </submittedName>
</protein>
<dbReference type="AlphaFoldDB" id="A0AA36D6I3"/>
<evidence type="ECO:0000313" key="2">
    <source>
        <dbReference type="EMBL" id="CAJ0580719.1"/>
    </source>
</evidence>
<feature type="region of interest" description="Disordered" evidence="1">
    <location>
        <begin position="65"/>
        <end position="96"/>
    </location>
</feature>
<feature type="compositionally biased region" description="Basic and acidic residues" evidence="1">
    <location>
        <begin position="77"/>
        <end position="86"/>
    </location>
</feature>
<organism evidence="2 3">
    <name type="scientific">Mesorhabditis spiculigera</name>
    <dbReference type="NCBI Taxonomy" id="96644"/>
    <lineage>
        <taxon>Eukaryota</taxon>
        <taxon>Metazoa</taxon>
        <taxon>Ecdysozoa</taxon>
        <taxon>Nematoda</taxon>
        <taxon>Chromadorea</taxon>
        <taxon>Rhabditida</taxon>
        <taxon>Rhabditina</taxon>
        <taxon>Rhabditomorpha</taxon>
        <taxon>Rhabditoidea</taxon>
        <taxon>Rhabditidae</taxon>
        <taxon>Mesorhabditinae</taxon>
        <taxon>Mesorhabditis</taxon>
    </lineage>
</organism>
<keyword evidence="3" id="KW-1185">Reference proteome</keyword>
<sequence>MGAVSGAFLRGRKEEGETAIMSSSESRSNWSFSNAFTLAWANLLAVSPKKGSVLNIDVPEPLPPRNSLRRISLQNRAETKSTDTHYLHSYGSLNLP</sequence>